<accession>A0A1M6MQI2</accession>
<name>A0A1M6MQI2_9CLOT</name>
<gene>
    <name evidence="6" type="ORF">SAMN02745248_01110</name>
</gene>
<proteinExistence type="predicted"/>
<dbReference type="Gene3D" id="2.40.30.10">
    <property type="entry name" value="Translation factors"/>
    <property type="match status" value="1"/>
</dbReference>
<dbReference type="Pfam" id="PF22780">
    <property type="entry name" value="HI0933_like_1st"/>
    <property type="match status" value="1"/>
</dbReference>
<dbReference type="RefSeq" id="WP_072903139.1">
    <property type="nucleotide sequence ID" value="NZ_FRAD01000008.1"/>
</dbReference>
<dbReference type="SUPFAM" id="SSF51905">
    <property type="entry name" value="FAD/NAD(P)-binding domain"/>
    <property type="match status" value="1"/>
</dbReference>
<dbReference type="SUPFAM" id="SSF160996">
    <property type="entry name" value="HI0933 insert domain-like"/>
    <property type="match status" value="1"/>
</dbReference>
<dbReference type="AlphaFoldDB" id="A0A1M6MQI2"/>
<dbReference type="PRINTS" id="PR00368">
    <property type="entry name" value="FADPNR"/>
</dbReference>
<dbReference type="EMBL" id="FRAD01000008">
    <property type="protein sequence ID" value="SHJ85656.1"/>
    <property type="molecule type" value="Genomic_DNA"/>
</dbReference>
<feature type="domain" description="RsdA/BaiN/AoA(So)-like Rossmann fold-like" evidence="4">
    <location>
        <begin position="4"/>
        <end position="403"/>
    </location>
</feature>
<comment type="cofactor">
    <cofactor evidence="1">
        <name>FAD</name>
        <dbReference type="ChEBI" id="CHEBI:57692"/>
    </cofactor>
</comment>
<dbReference type="InterPro" id="IPR004792">
    <property type="entry name" value="BaiN-like"/>
</dbReference>
<keyword evidence="7" id="KW-1185">Reference proteome</keyword>
<dbReference type="PRINTS" id="PR00411">
    <property type="entry name" value="PNDRDTASEI"/>
</dbReference>
<dbReference type="PANTHER" id="PTHR42887">
    <property type="entry name" value="OS12G0638800 PROTEIN"/>
    <property type="match status" value="1"/>
</dbReference>
<dbReference type="InterPro" id="IPR055178">
    <property type="entry name" value="RsdA/BaiN/AoA(So)-like_dom"/>
</dbReference>
<dbReference type="Pfam" id="PF03486">
    <property type="entry name" value="HI0933_like"/>
    <property type="match status" value="1"/>
</dbReference>
<dbReference type="Gene3D" id="1.10.8.260">
    <property type="entry name" value="HI0933 insert domain-like"/>
    <property type="match status" value="1"/>
</dbReference>
<dbReference type="InterPro" id="IPR023166">
    <property type="entry name" value="BaiN-like_dom_sf"/>
</dbReference>
<organism evidence="6 7">
    <name type="scientific">Hathewaya proteolytica DSM 3090</name>
    <dbReference type="NCBI Taxonomy" id="1121331"/>
    <lineage>
        <taxon>Bacteria</taxon>
        <taxon>Bacillati</taxon>
        <taxon>Bacillota</taxon>
        <taxon>Clostridia</taxon>
        <taxon>Eubacteriales</taxon>
        <taxon>Clostridiaceae</taxon>
        <taxon>Hathewaya</taxon>
    </lineage>
</organism>
<evidence type="ECO:0000313" key="7">
    <source>
        <dbReference type="Proteomes" id="UP000183952"/>
    </source>
</evidence>
<evidence type="ECO:0000313" key="6">
    <source>
        <dbReference type="EMBL" id="SHJ85656.1"/>
    </source>
</evidence>
<dbReference type="NCBIfam" id="TIGR00275">
    <property type="entry name" value="aminoacetone oxidase family FAD-binding enzyme"/>
    <property type="match status" value="1"/>
</dbReference>
<evidence type="ECO:0000256" key="2">
    <source>
        <dbReference type="ARBA" id="ARBA00022630"/>
    </source>
</evidence>
<evidence type="ECO:0000256" key="3">
    <source>
        <dbReference type="ARBA" id="ARBA00022827"/>
    </source>
</evidence>
<dbReference type="PANTHER" id="PTHR42887:SF2">
    <property type="entry name" value="OS12G0638800 PROTEIN"/>
    <property type="match status" value="1"/>
</dbReference>
<dbReference type="Proteomes" id="UP000183952">
    <property type="component" value="Unassembled WGS sequence"/>
</dbReference>
<dbReference type="Gene3D" id="3.50.50.60">
    <property type="entry name" value="FAD/NAD(P)-binding domain"/>
    <property type="match status" value="1"/>
</dbReference>
<keyword evidence="3" id="KW-0274">FAD</keyword>
<dbReference type="OrthoDB" id="9773233at2"/>
<dbReference type="InterPro" id="IPR036188">
    <property type="entry name" value="FAD/NAD-bd_sf"/>
</dbReference>
<protein>
    <recommendedName>
        <fullName evidence="8">Flavoprotein, HI0933 family</fullName>
    </recommendedName>
</protein>
<dbReference type="InterPro" id="IPR057661">
    <property type="entry name" value="RsdA/BaiN/AoA(So)_Rossmann"/>
</dbReference>
<evidence type="ECO:0000259" key="5">
    <source>
        <dbReference type="Pfam" id="PF22780"/>
    </source>
</evidence>
<feature type="domain" description="RsdA/BaiN/AoA(So)-like insert" evidence="5">
    <location>
        <begin position="190"/>
        <end position="351"/>
    </location>
</feature>
<reference evidence="6 7" key="1">
    <citation type="submission" date="2016-11" db="EMBL/GenBank/DDBJ databases">
        <authorList>
            <person name="Jaros S."/>
            <person name="Januszkiewicz K."/>
            <person name="Wedrychowicz H."/>
        </authorList>
    </citation>
    <scope>NUCLEOTIDE SEQUENCE [LARGE SCALE GENOMIC DNA]</scope>
    <source>
        <strain evidence="6 7">DSM 3090</strain>
    </source>
</reference>
<evidence type="ECO:0000259" key="4">
    <source>
        <dbReference type="Pfam" id="PF03486"/>
    </source>
</evidence>
<keyword evidence="2" id="KW-0285">Flavoprotein</keyword>
<evidence type="ECO:0000256" key="1">
    <source>
        <dbReference type="ARBA" id="ARBA00001974"/>
    </source>
</evidence>
<evidence type="ECO:0008006" key="8">
    <source>
        <dbReference type="Google" id="ProtNLM"/>
    </source>
</evidence>
<sequence length="409" mass="45337">MVYDLIIIGAGAAGSAAAISAKDRGMNVLLLEQNSRLGKKILITGNGRCNISNSSSCKNDYHSDNLLFFKSVIENFSSKDTKDFFYTIGLPIIELEGNKLYPMSLQASSVVDLLKLAIEERNINIEYNYKVKNINLQNNIFHINSKEDISFCSKNLLICTGGNSYASTGSDGSGYSLAKSLGHHIITPLPCLVQLKLDFDKLKALSGIRLEGSCEICQDNKALRKCYGELLFTDYGISGPPVLQVSRIASKLYDKKNVKLHIDLLPNMSINELKEFLLNHWALFSYRSVFNSLIGILNKKLIPVFLKCCGVEEIHKEVYNLTWDEQLSIINTMKCWSFNVSGVNTFSNAQVTCGGVDTTDVNNETIESRIVPNLYFAGEILDVDGDCGGFNLQWAWASAITAVNNMRTI</sequence>